<evidence type="ECO:0000313" key="7">
    <source>
        <dbReference type="EMBL" id="KAF5852898.1"/>
    </source>
</evidence>
<comment type="caution">
    <text evidence="7">The sequence shown here is derived from an EMBL/GenBank/DDBJ whole genome shotgun (WGS) entry which is preliminary data.</text>
</comment>
<reference evidence="7" key="1">
    <citation type="submission" date="2019-11" db="EMBL/GenBank/DDBJ databases">
        <title>Bipolaris sorokiniana Genome sequencing.</title>
        <authorList>
            <person name="Wang H."/>
        </authorList>
    </citation>
    <scope>NUCLEOTIDE SEQUENCE</scope>
</reference>
<gene>
    <name evidence="7" type="ORF">GGP41_008268</name>
</gene>
<keyword evidence="1 4" id="KW-0238">DNA-binding</keyword>
<evidence type="ECO:0000259" key="6">
    <source>
        <dbReference type="PROSITE" id="PS50071"/>
    </source>
</evidence>
<dbReference type="SMART" id="SM00389">
    <property type="entry name" value="HOX"/>
    <property type="match status" value="1"/>
</dbReference>
<dbReference type="PROSITE" id="PS50071">
    <property type="entry name" value="HOMEOBOX_2"/>
    <property type="match status" value="1"/>
</dbReference>
<dbReference type="GO" id="GO:0003677">
    <property type="term" value="F:DNA binding"/>
    <property type="evidence" value="ECO:0007669"/>
    <property type="project" value="UniProtKB-UniRule"/>
</dbReference>
<keyword evidence="3 4" id="KW-0539">Nucleus</keyword>
<feature type="region of interest" description="Disordered" evidence="5">
    <location>
        <begin position="320"/>
        <end position="349"/>
    </location>
</feature>
<dbReference type="Proteomes" id="UP000624244">
    <property type="component" value="Unassembled WGS sequence"/>
</dbReference>
<dbReference type="PANTHER" id="PTHR11850">
    <property type="entry name" value="HOMEOBOX PROTEIN TRANSCRIPTION FACTORS"/>
    <property type="match status" value="1"/>
</dbReference>
<dbReference type="EMBL" id="WNKQ01000003">
    <property type="protein sequence ID" value="KAF5852898.1"/>
    <property type="molecule type" value="Genomic_DNA"/>
</dbReference>
<dbReference type="InterPro" id="IPR008422">
    <property type="entry name" value="KN_HD"/>
</dbReference>
<feature type="region of interest" description="Disordered" evidence="5">
    <location>
        <begin position="43"/>
        <end position="120"/>
    </location>
</feature>
<sequence>MEYLTLQDIPHRHCEPLHSRKMNSSHSAESPLANMVAAVSHDSSSTTFPTSSSSSSASMASSAPLSPPLFLEPALKPPSPPLPSSFRTTAQAQVPAHQDKSSGLFPHSLSSGSQVMDRHQHAQDIVLSRSLVFPHHHHHHYQRHTSPPPPKRQSNLHSIISPHSLEQIHSHNDNDNDSDARPYETQQSTSHTSSSLTETQNHHMRSSPPIQPGEQSFPGKLPSFSEFLHTTRTTTPPRTPQRRHGSADSSPHAQPHFDEVAWADSKRRRVDTLGDIYARGSIEPSFGEPRRMSSAIDPALSGYSPHIAHQHSVQSVPSAYSHRATPSYPPPHQQAPPMNPHVRHQSSPIPQGQMPFSQPAIHQPIAQNPYQPPMVQQGYYHDHQAAAYSGYERSQDSYYPRASYSGYDAPYGGDIRFQHNVGLDHSAFNRKRRGNLPKEATNLLKDWFAANRQSPYPTEDQKMELCNRTGLSLNQVSNWFINARRRAPQKEQREREANGPDA</sequence>
<feature type="compositionally biased region" description="Low complexity" evidence="5">
    <location>
        <begin position="185"/>
        <end position="199"/>
    </location>
</feature>
<feature type="compositionally biased region" description="Low complexity" evidence="5">
    <location>
        <begin position="43"/>
        <end position="74"/>
    </location>
</feature>
<feature type="compositionally biased region" description="Pro residues" evidence="5">
    <location>
        <begin position="327"/>
        <end position="339"/>
    </location>
</feature>
<comment type="subcellular location">
    <subcellularLocation>
        <location evidence="4">Nucleus</location>
    </subcellularLocation>
</comment>
<evidence type="ECO:0000256" key="1">
    <source>
        <dbReference type="ARBA" id="ARBA00023125"/>
    </source>
</evidence>
<protein>
    <recommendedName>
        <fullName evidence="6">Homeobox domain-containing protein</fullName>
    </recommendedName>
</protein>
<dbReference type="SUPFAM" id="SSF46689">
    <property type="entry name" value="Homeodomain-like"/>
    <property type="match status" value="1"/>
</dbReference>
<feature type="compositionally biased region" description="Basic and acidic residues" evidence="5">
    <location>
        <begin position="166"/>
        <end position="182"/>
    </location>
</feature>
<dbReference type="InterPro" id="IPR009057">
    <property type="entry name" value="Homeodomain-like_sf"/>
</dbReference>
<evidence type="ECO:0000256" key="4">
    <source>
        <dbReference type="PROSITE-ProRule" id="PRU00108"/>
    </source>
</evidence>
<dbReference type="InterPro" id="IPR001356">
    <property type="entry name" value="HD"/>
</dbReference>
<feature type="domain" description="Homeobox" evidence="6">
    <location>
        <begin position="427"/>
        <end position="490"/>
    </location>
</feature>
<dbReference type="AlphaFoldDB" id="A0A8H5ZS86"/>
<evidence type="ECO:0000313" key="8">
    <source>
        <dbReference type="Proteomes" id="UP000624244"/>
    </source>
</evidence>
<dbReference type="GO" id="GO:0005634">
    <property type="term" value="C:nucleus"/>
    <property type="evidence" value="ECO:0007669"/>
    <property type="project" value="UniProtKB-SubCell"/>
</dbReference>
<evidence type="ECO:0000256" key="5">
    <source>
        <dbReference type="SAM" id="MobiDB-lite"/>
    </source>
</evidence>
<proteinExistence type="predicted"/>
<evidence type="ECO:0000256" key="2">
    <source>
        <dbReference type="ARBA" id="ARBA00023155"/>
    </source>
</evidence>
<keyword evidence="2 4" id="KW-0371">Homeobox</keyword>
<organism evidence="7 8">
    <name type="scientific">Cochliobolus sativus</name>
    <name type="common">Common root rot and spot blotch fungus</name>
    <name type="synonym">Bipolaris sorokiniana</name>
    <dbReference type="NCBI Taxonomy" id="45130"/>
    <lineage>
        <taxon>Eukaryota</taxon>
        <taxon>Fungi</taxon>
        <taxon>Dikarya</taxon>
        <taxon>Ascomycota</taxon>
        <taxon>Pezizomycotina</taxon>
        <taxon>Dothideomycetes</taxon>
        <taxon>Pleosporomycetidae</taxon>
        <taxon>Pleosporales</taxon>
        <taxon>Pleosporineae</taxon>
        <taxon>Pleosporaceae</taxon>
        <taxon>Bipolaris</taxon>
    </lineage>
</organism>
<feature type="DNA-binding region" description="Homeobox" evidence="4">
    <location>
        <begin position="429"/>
        <end position="491"/>
    </location>
</feature>
<feature type="region of interest" description="Disordered" evidence="5">
    <location>
        <begin position="135"/>
        <end position="263"/>
    </location>
</feature>
<dbReference type="GO" id="GO:0006355">
    <property type="term" value="P:regulation of DNA-templated transcription"/>
    <property type="evidence" value="ECO:0007669"/>
    <property type="project" value="InterPro"/>
</dbReference>
<dbReference type="CDD" id="cd00086">
    <property type="entry name" value="homeodomain"/>
    <property type="match status" value="1"/>
</dbReference>
<dbReference type="Gene3D" id="1.10.10.60">
    <property type="entry name" value="Homeodomain-like"/>
    <property type="match status" value="1"/>
</dbReference>
<dbReference type="Pfam" id="PF05920">
    <property type="entry name" value="Homeobox_KN"/>
    <property type="match status" value="1"/>
</dbReference>
<accession>A0A8H5ZS86</accession>
<name>A0A8H5ZS86_COCSA</name>
<evidence type="ECO:0000256" key="3">
    <source>
        <dbReference type="ARBA" id="ARBA00023242"/>
    </source>
</evidence>
<dbReference type="InterPro" id="IPR050224">
    <property type="entry name" value="TALE_homeobox"/>
</dbReference>